<dbReference type="InterPro" id="IPR001328">
    <property type="entry name" value="Pept_tRNA_hydro"/>
</dbReference>
<accession>A0ABY4W5P2</accession>
<comment type="catalytic activity">
    <reaction evidence="7 8">
        <text>an N-acyl-L-alpha-aminoacyl-tRNA + H2O = an N-acyl-L-amino acid + a tRNA + H(+)</text>
        <dbReference type="Rhea" id="RHEA:54448"/>
        <dbReference type="Rhea" id="RHEA-COMP:10123"/>
        <dbReference type="Rhea" id="RHEA-COMP:13883"/>
        <dbReference type="ChEBI" id="CHEBI:15377"/>
        <dbReference type="ChEBI" id="CHEBI:15378"/>
        <dbReference type="ChEBI" id="CHEBI:59874"/>
        <dbReference type="ChEBI" id="CHEBI:78442"/>
        <dbReference type="ChEBI" id="CHEBI:138191"/>
        <dbReference type="EC" id="3.1.1.29"/>
    </reaction>
</comment>
<evidence type="ECO:0000313" key="11">
    <source>
        <dbReference type="Proteomes" id="UP001056291"/>
    </source>
</evidence>
<evidence type="ECO:0000256" key="6">
    <source>
        <dbReference type="ARBA" id="ARBA00050038"/>
    </source>
</evidence>
<comment type="subunit">
    <text evidence="7">Monomer.</text>
</comment>
<feature type="binding site" evidence="7">
    <location>
        <position position="92"/>
    </location>
    <ligand>
        <name>tRNA</name>
        <dbReference type="ChEBI" id="CHEBI:17843"/>
    </ligand>
</feature>
<evidence type="ECO:0000256" key="5">
    <source>
        <dbReference type="ARBA" id="ARBA00038063"/>
    </source>
</evidence>
<dbReference type="PANTHER" id="PTHR17224">
    <property type="entry name" value="PEPTIDYL-TRNA HYDROLASE"/>
    <property type="match status" value="1"/>
</dbReference>
<feature type="site" description="Stabilizes the basic form of H active site to accept a proton" evidence="7">
    <location>
        <position position="119"/>
    </location>
</feature>
<evidence type="ECO:0000256" key="2">
    <source>
        <dbReference type="ARBA" id="ARBA00022555"/>
    </source>
</evidence>
<gene>
    <name evidence="7 10" type="primary">pth</name>
    <name evidence="10" type="ORF">NBZ79_05110</name>
</gene>
<evidence type="ECO:0000256" key="7">
    <source>
        <dbReference type="HAMAP-Rule" id="MF_00083"/>
    </source>
</evidence>
<evidence type="ECO:0000313" key="10">
    <source>
        <dbReference type="EMBL" id="USG62358.1"/>
    </source>
</evidence>
<dbReference type="SUPFAM" id="SSF53178">
    <property type="entry name" value="Peptidyl-tRNA hydrolase-like"/>
    <property type="match status" value="1"/>
</dbReference>
<evidence type="ECO:0000256" key="3">
    <source>
        <dbReference type="ARBA" id="ARBA00022801"/>
    </source>
</evidence>
<keyword evidence="11" id="KW-1185">Reference proteome</keyword>
<feature type="active site" description="Proton acceptor" evidence="7">
    <location>
        <position position="47"/>
    </location>
</feature>
<proteinExistence type="inferred from homology"/>
<dbReference type="Pfam" id="PF01195">
    <property type="entry name" value="Pept_tRNA_hydro"/>
    <property type="match status" value="1"/>
</dbReference>
<comment type="subcellular location">
    <subcellularLocation>
        <location evidence="7">Cytoplasm</location>
    </subcellularLocation>
</comment>
<dbReference type="RefSeq" id="WP_251936057.1">
    <property type="nucleotide sequence ID" value="NZ_CP098747.1"/>
</dbReference>
<protein>
    <recommendedName>
        <fullName evidence="6 7">Peptidyl-tRNA hydrolase</fullName>
        <shortName evidence="7">Pth</shortName>
        <ecNumber evidence="1 7">3.1.1.29</ecNumber>
    </recommendedName>
</protein>
<comment type="function">
    <text evidence="7">Hydrolyzes ribosome-free peptidyl-tRNAs (with 1 or more amino acids incorporated), which drop off the ribosome during protein synthesis, or as a result of ribosome stalling.</text>
</comment>
<feature type="binding site" evidence="7">
    <location>
        <position position="94"/>
    </location>
    <ligand>
        <name>tRNA</name>
        <dbReference type="ChEBI" id="CHEBI:17843"/>
    </ligand>
</feature>
<dbReference type="PANTHER" id="PTHR17224:SF1">
    <property type="entry name" value="PEPTIDYL-TRNA HYDROLASE"/>
    <property type="match status" value="1"/>
</dbReference>
<sequence length="226" mass="24857">MSKAKPPKTVKQQKTLLKPTAKSSRVSLMILLVGLGNPGKGYTDNRHNFGFMAVDEIIHRHSFMPERIKFQGLVADGKIGDVKILALKPTTYMNESGRSVGEAMRFYKIPPENVIVLHDELDLPMGKVRVKSGGGHGGNNGIRSIIAYIGQDFKRVRLGVGHPGEKHLVSGHVLKDFSKAEKQFAEKIIDSVARHTDMLISGEDSSFMNKIALETAPDKKKNIEGS</sequence>
<name>A0ABY4W5P2_9PROT</name>
<reference evidence="10" key="1">
    <citation type="submission" date="2022-06" db="EMBL/GenBank/DDBJ databases">
        <title>Sneathiella actinostolidae sp. nov., isolated from a sea anemonein the Western Pacific Ocean.</title>
        <authorList>
            <person name="Wei M.J."/>
        </authorList>
    </citation>
    <scope>NUCLEOTIDE SEQUENCE</scope>
    <source>
        <strain evidence="10">PHK-P5</strain>
    </source>
</reference>
<dbReference type="InterPro" id="IPR018171">
    <property type="entry name" value="Pept_tRNA_hydro_CS"/>
</dbReference>
<keyword evidence="3 7" id="KW-0378">Hydrolase</keyword>
<evidence type="ECO:0000256" key="9">
    <source>
        <dbReference type="RuleBase" id="RU004320"/>
    </source>
</evidence>
<dbReference type="HAMAP" id="MF_00083">
    <property type="entry name" value="Pept_tRNA_hydro_bact"/>
    <property type="match status" value="1"/>
</dbReference>
<evidence type="ECO:0000256" key="4">
    <source>
        <dbReference type="ARBA" id="ARBA00022884"/>
    </source>
</evidence>
<dbReference type="EMBL" id="CP098747">
    <property type="protein sequence ID" value="USG62358.1"/>
    <property type="molecule type" value="Genomic_DNA"/>
</dbReference>
<dbReference type="Gene3D" id="3.40.50.1470">
    <property type="entry name" value="Peptidyl-tRNA hydrolase"/>
    <property type="match status" value="1"/>
</dbReference>
<evidence type="ECO:0000256" key="1">
    <source>
        <dbReference type="ARBA" id="ARBA00013260"/>
    </source>
</evidence>
<comment type="function">
    <text evidence="7">Catalyzes the release of premature peptidyl moieties from peptidyl-tRNA molecules trapped in stalled 50S ribosomal subunits, and thus maintains levels of free tRNAs and 50S ribosomes.</text>
</comment>
<dbReference type="GO" id="GO:0004045">
    <property type="term" value="F:peptidyl-tRNA hydrolase activity"/>
    <property type="evidence" value="ECO:0007669"/>
    <property type="project" value="UniProtKB-EC"/>
</dbReference>
<dbReference type="NCBIfam" id="TIGR00447">
    <property type="entry name" value="pth"/>
    <property type="match status" value="1"/>
</dbReference>
<keyword evidence="2 7" id="KW-0820">tRNA-binding</keyword>
<feature type="site" description="Discriminates between blocked and unblocked aminoacyl-tRNA" evidence="7">
    <location>
        <position position="37"/>
    </location>
</feature>
<dbReference type="Proteomes" id="UP001056291">
    <property type="component" value="Chromosome"/>
</dbReference>
<dbReference type="EC" id="3.1.1.29" evidence="1 7"/>
<organism evidence="10 11">
    <name type="scientific">Sneathiella marina</name>
    <dbReference type="NCBI Taxonomy" id="2950108"/>
    <lineage>
        <taxon>Bacteria</taxon>
        <taxon>Pseudomonadati</taxon>
        <taxon>Pseudomonadota</taxon>
        <taxon>Alphaproteobacteria</taxon>
        <taxon>Sneathiellales</taxon>
        <taxon>Sneathiellaceae</taxon>
        <taxon>Sneathiella</taxon>
    </lineage>
</organism>
<evidence type="ECO:0000256" key="8">
    <source>
        <dbReference type="RuleBase" id="RU000673"/>
    </source>
</evidence>
<keyword evidence="7" id="KW-0963">Cytoplasm</keyword>
<feature type="binding site" evidence="7">
    <location>
        <position position="42"/>
    </location>
    <ligand>
        <name>tRNA</name>
        <dbReference type="ChEBI" id="CHEBI:17843"/>
    </ligand>
</feature>
<dbReference type="InterPro" id="IPR036416">
    <property type="entry name" value="Pept_tRNA_hydro_sf"/>
</dbReference>
<comment type="similarity">
    <text evidence="5 7 9">Belongs to the PTH family.</text>
</comment>
<keyword evidence="4 7" id="KW-0694">RNA-binding</keyword>
<dbReference type="PROSITE" id="PS01195">
    <property type="entry name" value="PEPT_TRNA_HYDROL_1"/>
    <property type="match status" value="1"/>
</dbReference>
<feature type="binding site" evidence="7">
    <location>
        <position position="140"/>
    </location>
    <ligand>
        <name>tRNA</name>
        <dbReference type="ChEBI" id="CHEBI:17843"/>
    </ligand>
</feature>
<dbReference type="CDD" id="cd00462">
    <property type="entry name" value="PTH"/>
    <property type="match status" value="1"/>
</dbReference>